<dbReference type="EMBL" id="GBRH01238056">
    <property type="protein sequence ID" value="JAD59839.1"/>
    <property type="molecule type" value="Transcribed_RNA"/>
</dbReference>
<accession>A0A0A9B741</accession>
<evidence type="ECO:0000313" key="1">
    <source>
        <dbReference type="EMBL" id="JAD59839.1"/>
    </source>
</evidence>
<dbReference type="AlphaFoldDB" id="A0A0A9B741"/>
<organism evidence="1">
    <name type="scientific">Arundo donax</name>
    <name type="common">Giant reed</name>
    <name type="synonym">Donax arundinaceus</name>
    <dbReference type="NCBI Taxonomy" id="35708"/>
    <lineage>
        <taxon>Eukaryota</taxon>
        <taxon>Viridiplantae</taxon>
        <taxon>Streptophyta</taxon>
        <taxon>Embryophyta</taxon>
        <taxon>Tracheophyta</taxon>
        <taxon>Spermatophyta</taxon>
        <taxon>Magnoliopsida</taxon>
        <taxon>Liliopsida</taxon>
        <taxon>Poales</taxon>
        <taxon>Poaceae</taxon>
        <taxon>PACMAD clade</taxon>
        <taxon>Arundinoideae</taxon>
        <taxon>Arundineae</taxon>
        <taxon>Arundo</taxon>
    </lineage>
</organism>
<name>A0A0A9B741_ARUDO</name>
<reference evidence="1" key="1">
    <citation type="submission" date="2014-09" db="EMBL/GenBank/DDBJ databases">
        <authorList>
            <person name="Magalhaes I.L.F."/>
            <person name="Oliveira U."/>
            <person name="Santos F.R."/>
            <person name="Vidigal T.H.D.A."/>
            <person name="Brescovit A.D."/>
            <person name="Santos A.J."/>
        </authorList>
    </citation>
    <scope>NUCLEOTIDE SEQUENCE</scope>
    <source>
        <tissue evidence="1">Shoot tissue taken approximately 20 cm above the soil surface</tissue>
    </source>
</reference>
<proteinExistence type="predicted"/>
<protein>
    <submittedName>
        <fullName evidence="1">Uncharacterized protein</fullName>
    </submittedName>
</protein>
<reference evidence="1" key="2">
    <citation type="journal article" date="2015" name="Data Brief">
        <title>Shoot transcriptome of the giant reed, Arundo donax.</title>
        <authorList>
            <person name="Barrero R.A."/>
            <person name="Guerrero F.D."/>
            <person name="Moolhuijzen P."/>
            <person name="Goolsby J.A."/>
            <person name="Tidwell J."/>
            <person name="Bellgard S.E."/>
            <person name="Bellgard M.I."/>
        </authorList>
    </citation>
    <scope>NUCLEOTIDE SEQUENCE</scope>
    <source>
        <tissue evidence="1">Shoot tissue taken approximately 20 cm above the soil surface</tissue>
    </source>
</reference>
<sequence length="57" mass="6517">MHRSVSACRLTLATRPNSSARGPVSAPLAQARRPWLRHAWRPLLGQSLQPVYKYHLR</sequence>